<protein>
    <submittedName>
        <fullName evidence="3">Uncharacterized protein</fullName>
    </submittedName>
</protein>
<evidence type="ECO:0000256" key="2">
    <source>
        <dbReference type="SAM" id="Phobius"/>
    </source>
</evidence>
<evidence type="ECO:0000313" key="4">
    <source>
        <dbReference type="Proteomes" id="UP001240447"/>
    </source>
</evidence>
<keyword evidence="4" id="KW-1185">Reference proteome</keyword>
<feature type="transmembrane region" description="Helical" evidence="2">
    <location>
        <begin position="168"/>
        <end position="189"/>
    </location>
</feature>
<feature type="transmembrane region" description="Helical" evidence="2">
    <location>
        <begin position="89"/>
        <end position="106"/>
    </location>
</feature>
<dbReference type="RefSeq" id="WP_181641565.1">
    <property type="nucleotide sequence ID" value="NZ_CCXJ01000093.1"/>
</dbReference>
<keyword evidence="2" id="KW-0472">Membrane</keyword>
<name>A0ABT9NLI6_9ACTN</name>
<keyword evidence="2" id="KW-1133">Transmembrane helix</keyword>
<accession>A0ABT9NLI6</accession>
<comment type="caution">
    <text evidence="3">The sequence shown here is derived from an EMBL/GenBank/DDBJ whole genome shotgun (WGS) entry which is preliminary data.</text>
</comment>
<feature type="transmembrane region" description="Helical" evidence="2">
    <location>
        <begin position="112"/>
        <end position="131"/>
    </location>
</feature>
<feature type="region of interest" description="Disordered" evidence="1">
    <location>
        <begin position="1"/>
        <end position="33"/>
    </location>
</feature>
<proteinExistence type="predicted"/>
<dbReference type="Proteomes" id="UP001240447">
    <property type="component" value="Unassembled WGS sequence"/>
</dbReference>
<feature type="transmembrane region" description="Helical" evidence="2">
    <location>
        <begin position="63"/>
        <end position="82"/>
    </location>
</feature>
<sequence>MVTADRRQGRRRADPPPRRRRLPESPPPPPRSARTWTWTWGTLLVVAALAVLLLGRTDVLPLVAQRGAAVVLTTLYGVALAVRTGGRPVISGALCLVLGVAGVALAEPILLSGLVVLTGVVSAVLGVMLTLPAATFPGVVREVLVAVVVAAAGALAIEGYAAEVSRERLAYVVLALSLAGALLLVFRLGAGLHGLGRRGSVILAAGLGAVTVTLAYTEALRRWASPGLLGAFESFVAQVDATLGGVPQPLAILLGFPALAWGVSMRARRRQGWWVCAFGVAATGPLAVALASVGLVTAGFSLLYSLLAGLVVGYGVIRLDQFLTGPRGRRARQLEAASAHRPEPRRTAPVL</sequence>
<feature type="compositionally biased region" description="Basic and acidic residues" evidence="1">
    <location>
        <begin position="1"/>
        <end position="17"/>
    </location>
</feature>
<feature type="transmembrane region" description="Helical" evidence="2">
    <location>
        <begin position="273"/>
        <end position="296"/>
    </location>
</feature>
<reference evidence="3 4" key="1">
    <citation type="submission" date="2023-07" db="EMBL/GenBank/DDBJ databases">
        <title>Sequencing the genomes of 1000 actinobacteria strains.</title>
        <authorList>
            <person name="Klenk H.-P."/>
        </authorList>
    </citation>
    <scope>NUCLEOTIDE SEQUENCE [LARGE SCALE GENOMIC DNA]</scope>
    <source>
        <strain evidence="3 4">GD13</strain>
    </source>
</reference>
<feature type="transmembrane region" description="Helical" evidence="2">
    <location>
        <begin position="38"/>
        <end position="57"/>
    </location>
</feature>
<feature type="transmembrane region" description="Helical" evidence="2">
    <location>
        <begin position="143"/>
        <end position="162"/>
    </location>
</feature>
<keyword evidence="2" id="KW-0812">Transmembrane</keyword>
<feature type="transmembrane region" description="Helical" evidence="2">
    <location>
        <begin position="302"/>
        <end position="323"/>
    </location>
</feature>
<evidence type="ECO:0000313" key="3">
    <source>
        <dbReference type="EMBL" id="MDP9821206.1"/>
    </source>
</evidence>
<feature type="transmembrane region" description="Helical" evidence="2">
    <location>
        <begin position="201"/>
        <end position="221"/>
    </location>
</feature>
<organism evidence="3 4">
    <name type="scientific">Nocardioides massiliensis</name>
    <dbReference type="NCBI Taxonomy" id="1325935"/>
    <lineage>
        <taxon>Bacteria</taxon>
        <taxon>Bacillati</taxon>
        <taxon>Actinomycetota</taxon>
        <taxon>Actinomycetes</taxon>
        <taxon>Propionibacteriales</taxon>
        <taxon>Nocardioidaceae</taxon>
        <taxon>Nocardioides</taxon>
    </lineage>
</organism>
<gene>
    <name evidence="3" type="ORF">J2S59_001015</name>
</gene>
<dbReference type="EMBL" id="JAUSQM010000001">
    <property type="protein sequence ID" value="MDP9821206.1"/>
    <property type="molecule type" value="Genomic_DNA"/>
</dbReference>
<evidence type="ECO:0000256" key="1">
    <source>
        <dbReference type="SAM" id="MobiDB-lite"/>
    </source>
</evidence>